<proteinExistence type="predicted"/>
<evidence type="ECO:0000313" key="4">
    <source>
        <dbReference type="Proteomes" id="UP000295129"/>
    </source>
</evidence>
<dbReference type="NCBIfam" id="NF041109">
    <property type="entry name" value="VF_TspB_C_term"/>
    <property type="match status" value="1"/>
</dbReference>
<comment type="caution">
    <text evidence="3">The sequence shown here is derived from an EMBL/GenBank/DDBJ whole genome shotgun (WGS) entry which is preliminary data.</text>
</comment>
<keyword evidence="2" id="KW-1133">Transmembrane helix</keyword>
<evidence type="ECO:0000256" key="1">
    <source>
        <dbReference type="SAM" id="MobiDB-lite"/>
    </source>
</evidence>
<dbReference type="InterPro" id="IPR008708">
    <property type="entry name" value="Neisseria_TspB"/>
</dbReference>
<feature type="compositionally biased region" description="Acidic residues" evidence="1">
    <location>
        <begin position="375"/>
        <end position="384"/>
    </location>
</feature>
<feature type="region of interest" description="Disordered" evidence="1">
    <location>
        <begin position="282"/>
        <end position="384"/>
    </location>
</feature>
<feature type="compositionally biased region" description="Polar residues" evidence="1">
    <location>
        <begin position="283"/>
        <end position="313"/>
    </location>
</feature>
<feature type="transmembrane region" description="Helical" evidence="2">
    <location>
        <begin position="17"/>
        <end position="36"/>
    </location>
</feature>
<dbReference type="Proteomes" id="UP000295129">
    <property type="component" value="Unassembled WGS sequence"/>
</dbReference>
<organism evidence="3 4">
    <name type="scientific">Azoarcus indigens</name>
    <dbReference type="NCBI Taxonomy" id="29545"/>
    <lineage>
        <taxon>Bacteria</taxon>
        <taxon>Pseudomonadati</taxon>
        <taxon>Pseudomonadota</taxon>
        <taxon>Betaproteobacteria</taxon>
        <taxon>Rhodocyclales</taxon>
        <taxon>Zoogloeaceae</taxon>
        <taxon>Azoarcus</taxon>
    </lineage>
</organism>
<feature type="compositionally biased region" description="Low complexity" evidence="1">
    <location>
        <begin position="319"/>
        <end position="346"/>
    </location>
</feature>
<evidence type="ECO:0000313" key="3">
    <source>
        <dbReference type="EMBL" id="TDN46979.1"/>
    </source>
</evidence>
<dbReference type="EMBL" id="SNVV01000023">
    <property type="protein sequence ID" value="TDN46979.1"/>
    <property type="molecule type" value="Genomic_DNA"/>
</dbReference>
<keyword evidence="4" id="KW-1185">Reference proteome</keyword>
<dbReference type="AlphaFoldDB" id="A0A4R6DR73"/>
<name>A0A4R6DR73_9RHOO</name>
<dbReference type="Pfam" id="PF05616">
    <property type="entry name" value="Neisseria_TspB"/>
    <property type="match status" value="1"/>
</dbReference>
<feature type="compositionally biased region" description="Acidic residues" evidence="1">
    <location>
        <begin position="347"/>
        <end position="357"/>
    </location>
</feature>
<evidence type="ECO:0000256" key="2">
    <source>
        <dbReference type="SAM" id="Phobius"/>
    </source>
</evidence>
<keyword evidence="2" id="KW-0472">Membrane</keyword>
<accession>A0A4R6DR73</accession>
<sequence length="454" mass="47549">MCVGCWLDFDAMRHIKLLIWAMLGFCLGGYSVWASASNVIWSSRDSVVVRTATGEVKAVPGVRVLLDNMADGAGGVTARASQPVAVNGVKAELALSKSVPKASVATAGRVAARALGVVGVAMLAYDAYGLLWGEDGWLVPAESDGAPESNRYWWRGSGTSCVTAADKCSYGYVEAIVESQIQAAYGSTGWSWTGNWVKGAYASQYGGYRWTRNFTTTIGGFNYATIYSSANPDAPTQTRAATDAEIEAALAAALAANPQAATSVLDKGISVGYVPVTDPLQVTGPSSLQGPKTTSTTSSPAGVTTTISNTTYNMHYDGDTVSITPTTVTTTTSPDGTQETTTTTSDPDGESSSDGDDPPTLCEEHPDASACQELGDPEDEDELEEDERDIDFDQELSAAGSCPSDVALALHFDNPGLSWKPVCDFASGMRYVVLTAAWLSAAVFVFFVGGRAVA</sequence>
<protein>
    <submittedName>
        <fullName evidence="3">TspB protein</fullName>
    </submittedName>
</protein>
<gene>
    <name evidence="3" type="ORF">C7389_12352</name>
</gene>
<keyword evidence="2" id="KW-0812">Transmembrane</keyword>
<reference evidence="3 4" key="1">
    <citation type="submission" date="2019-03" db="EMBL/GenBank/DDBJ databases">
        <title>Genomic Encyclopedia of Type Strains, Phase IV (KMG-IV): sequencing the most valuable type-strain genomes for metagenomic binning, comparative biology and taxonomic classification.</title>
        <authorList>
            <person name="Goeker M."/>
        </authorList>
    </citation>
    <scope>NUCLEOTIDE SEQUENCE [LARGE SCALE GENOMIC DNA]</scope>
    <source>
        <strain evidence="3 4">DSM 12121</strain>
    </source>
</reference>
<feature type="transmembrane region" description="Helical" evidence="2">
    <location>
        <begin position="431"/>
        <end position="453"/>
    </location>
</feature>